<keyword evidence="2" id="KW-0687">Ribonucleoprotein</keyword>
<reference evidence="2" key="1">
    <citation type="submission" date="2025-08" db="UniProtKB">
        <authorList>
            <consortium name="RefSeq"/>
        </authorList>
    </citation>
    <scope>IDENTIFICATION</scope>
    <source>
        <tissue evidence="2">Whole blood</tissue>
    </source>
</reference>
<dbReference type="CTD" id="9553"/>
<keyword evidence="2" id="KW-0689">Ribosomal protein</keyword>
<evidence type="ECO:0000313" key="2">
    <source>
        <dbReference type="RefSeq" id="XP_040478978.1"/>
    </source>
</evidence>
<proteinExistence type="predicted"/>
<evidence type="ECO:0000313" key="1">
    <source>
        <dbReference type="Proteomes" id="UP000261680"/>
    </source>
</evidence>
<keyword evidence="1" id="KW-1185">Reference proteome</keyword>
<organism evidence="1 2">
    <name type="scientific">Ursus maritimus</name>
    <name type="common">Polar bear</name>
    <name type="synonym">Thalarctos maritimus</name>
    <dbReference type="NCBI Taxonomy" id="29073"/>
    <lineage>
        <taxon>Eukaryota</taxon>
        <taxon>Metazoa</taxon>
        <taxon>Chordata</taxon>
        <taxon>Craniata</taxon>
        <taxon>Vertebrata</taxon>
        <taxon>Euteleostomi</taxon>
        <taxon>Mammalia</taxon>
        <taxon>Eutheria</taxon>
        <taxon>Laurasiatheria</taxon>
        <taxon>Carnivora</taxon>
        <taxon>Caniformia</taxon>
        <taxon>Ursidae</taxon>
        <taxon>Ursus</taxon>
    </lineage>
</organism>
<sequence>MNTTHQWRQDQRLMWGAWLQAALDVLFRNRAVPRKQLFVQRLWVHLGDCGSVVTMFLSAVTFAKSKSNENKSPLCGTEENTLPLNNGSKTNMIYK</sequence>
<protein>
    <submittedName>
        <fullName evidence="2">39S ribosomal protein L33, mitochondrial isoform X3</fullName>
    </submittedName>
</protein>
<name>A0A8M1F6B1_URSMA</name>
<dbReference type="GeneID" id="103671627"/>
<accession>A0A8M1F6B1</accession>
<dbReference type="AlphaFoldDB" id="A0A8M1F6B1"/>
<gene>
    <name evidence="2" type="primary">MRPL33</name>
</gene>
<dbReference type="Proteomes" id="UP000261680">
    <property type="component" value="Unplaced"/>
</dbReference>
<dbReference type="GO" id="GO:0005840">
    <property type="term" value="C:ribosome"/>
    <property type="evidence" value="ECO:0007669"/>
    <property type="project" value="UniProtKB-KW"/>
</dbReference>
<dbReference type="RefSeq" id="XP_040478978.1">
    <property type="nucleotide sequence ID" value="XM_040623044.1"/>
</dbReference>